<comment type="caution">
    <text evidence="1">The sequence shown here is derived from an EMBL/GenBank/DDBJ whole genome shotgun (WGS) entry which is preliminary data.</text>
</comment>
<organism evidence="1 2">
    <name type="scientific">Gracilibacillus pellucidus</name>
    <dbReference type="NCBI Taxonomy" id="3095368"/>
    <lineage>
        <taxon>Bacteria</taxon>
        <taxon>Bacillati</taxon>
        <taxon>Bacillota</taxon>
        <taxon>Bacilli</taxon>
        <taxon>Bacillales</taxon>
        <taxon>Bacillaceae</taxon>
        <taxon>Gracilibacillus</taxon>
    </lineage>
</organism>
<accession>A0ACC6M1K8</accession>
<sequence>MIQVQDVVKKIEKENILDHVHLQIKKGSIYGLLGSNGAGKTTLLKTITGIIKQNSGEVTIEEQGVFENPSIKERVVFIPDALFFFAHYSVKQMAQFYQNMYPRWNQERFERIHQLLDLDINRKINRFSKGMQRQVAFWLALCAMPDYLALDEPFDGLDAVIRQKIKSWIIQDVAERDMTVLVSSHNLKEVEDLCDAVGILHKGSLIVEKDLDDLKSDIHKVQLAFKEEVTDAVFDGLDIVHQEKRGSVYMCIVRGDYEQIEDAIIPHHPVVFDMLPLTLEEIFIYEMEGVNYAIDNILL</sequence>
<proteinExistence type="predicted"/>
<keyword evidence="1" id="KW-0547">Nucleotide-binding</keyword>
<reference evidence="1" key="1">
    <citation type="submission" date="2023-11" db="EMBL/GenBank/DDBJ databases">
        <title>Gracilibacillus pellucida a moderately halophilic bacterium isolated from saline soil in Xinjiang province.</title>
        <authorList>
            <person name="Zhang Z."/>
            <person name="Tan F."/>
            <person name="Wang Y."/>
            <person name="Xia M."/>
        </authorList>
    </citation>
    <scope>NUCLEOTIDE SEQUENCE</scope>
    <source>
        <strain evidence="1">S3-1-1</strain>
    </source>
</reference>
<evidence type="ECO:0000313" key="2">
    <source>
        <dbReference type="Proteomes" id="UP001277972"/>
    </source>
</evidence>
<dbReference type="Proteomes" id="UP001277972">
    <property type="component" value="Unassembled WGS sequence"/>
</dbReference>
<keyword evidence="1" id="KW-0067">ATP-binding</keyword>
<keyword evidence="2" id="KW-1185">Reference proteome</keyword>
<dbReference type="EMBL" id="JAWZSR010000001">
    <property type="protein sequence ID" value="MDX8044830.1"/>
    <property type="molecule type" value="Genomic_DNA"/>
</dbReference>
<evidence type="ECO:0000313" key="1">
    <source>
        <dbReference type="EMBL" id="MDX8044830.1"/>
    </source>
</evidence>
<gene>
    <name evidence="1" type="ORF">SH601_02425</name>
</gene>
<name>A0ACC6M1K8_9BACI</name>
<protein>
    <submittedName>
        <fullName evidence="1">ABC transporter ATP-binding protein</fullName>
    </submittedName>
</protein>